<protein>
    <submittedName>
        <fullName evidence="2">Uncharacterized protein</fullName>
    </submittedName>
</protein>
<name>A0A927HKQ8_9ENTR</name>
<evidence type="ECO:0000313" key="3">
    <source>
        <dbReference type="Proteomes" id="UP000655273"/>
    </source>
</evidence>
<reference evidence="2" key="1">
    <citation type="submission" date="2020-07" db="EMBL/GenBank/DDBJ databases">
        <title>Clinical and genomic characterization of carbapenemase-producing Enterobacterales causing secondary infections during the COVID-19 crisis at a New York City hospital.</title>
        <authorList>
            <person name="Gomez-Simmonds A."/>
            <person name="Annavajhala M.K."/>
            <person name="Uhlemann A.-C."/>
        </authorList>
    </citation>
    <scope>NUCLEOTIDE SEQUENCE</scope>
    <source>
        <strain evidence="2">NK1396</strain>
    </source>
</reference>
<organism evidence="2 3">
    <name type="scientific">Enterobacter hormaechei</name>
    <dbReference type="NCBI Taxonomy" id="158836"/>
    <lineage>
        <taxon>Bacteria</taxon>
        <taxon>Pseudomonadati</taxon>
        <taxon>Pseudomonadota</taxon>
        <taxon>Gammaproteobacteria</taxon>
        <taxon>Enterobacterales</taxon>
        <taxon>Enterobacteriaceae</taxon>
        <taxon>Enterobacter</taxon>
        <taxon>Enterobacter cloacae complex</taxon>
    </lineage>
</organism>
<feature type="region of interest" description="Disordered" evidence="1">
    <location>
        <begin position="30"/>
        <end position="51"/>
    </location>
</feature>
<dbReference type="EMBL" id="JACXTA010000001">
    <property type="protein sequence ID" value="MBD3706752.1"/>
    <property type="molecule type" value="Genomic_DNA"/>
</dbReference>
<accession>A0A927HKQ8</accession>
<evidence type="ECO:0000256" key="1">
    <source>
        <dbReference type="SAM" id="MobiDB-lite"/>
    </source>
</evidence>
<sequence length="51" mass="5498">MLCIFADTPVVSPEGKIPHWRFTVGPLNISDGSKRRNPVHASGRAAPVDEA</sequence>
<gene>
    <name evidence="2" type="ORF">IE983_05745</name>
</gene>
<dbReference type="AlphaFoldDB" id="A0A927HKQ8"/>
<proteinExistence type="predicted"/>
<comment type="caution">
    <text evidence="2">The sequence shown here is derived from an EMBL/GenBank/DDBJ whole genome shotgun (WGS) entry which is preliminary data.</text>
</comment>
<dbReference type="Proteomes" id="UP000655273">
    <property type="component" value="Unassembled WGS sequence"/>
</dbReference>
<evidence type="ECO:0000313" key="2">
    <source>
        <dbReference type="EMBL" id="MBD3706752.1"/>
    </source>
</evidence>